<protein>
    <submittedName>
        <fullName evidence="1">DUF5988 family protein</fullName>
    </submittedName>
</protein>
<sequence>MPAVAEVPGPGDAEDVTEVVLVGGPADIPAELRVHRLRAGESTIKLLHNGGYEHFECVVSTLGRGRPPVFQWTGRTRIAE</sequence>
<dbReference type="AlphaFoldDB" id="A0A9X3SPM1"/>
<keyword evidence="2" id="KW-1185">Reference proteome</keyword>
<dbReference type="InterPro" id="IPR046030">
    <property type="entry name" value="DUF5988"/>
</dbReference>
<evidence type="ECO:0000313" key="2">
    <source>
        <dbReference type="Proteomes" id="UP001140076"/>
    </source>
</evidence>
<comment type="caution">
    <text evidence="1">The sequence shown here is derived from an EMBL/GenBank/DDBJ whole genome shotgun (WGS) entry which is preliminary data.</text>
</comment>
<accession>A0A9X3SPM1</accession>
<gene>
    <name evidence="1" type="ORF">LG943_17345</name>
</gene>
<name>A0A9X3SPM1_9ACTN</name>
<proteinExistence type="predicted"/>
<dbReference type="EMBL" id="JAJAQC010000029">
    <property type="protein sequence ID" value="MDA0566066.1"/>
    <property type="molecule type" value="Genomic_DNA"/>
</dbReference>
<evidence type="ECO:0000313" key="1">
    <source>
        <dbReference type="EMBL" id="MDA0566066.1"/>
    </source>
</evidence>
<organism evidence="1 2">
    <name type="scientific">Streptomonospora mangrovi</name>
    <dbReference type="NCBI Taxonomy" id="2883123"/>
    <lineage>
        <taxon>Bacteria</taxon>
        <taxon>Bacillati</taxon>
        <taxon>Actinomycetota</taxon>
        <taxon>Actinomycetes</taxon>
        <taxon>Streptosporangiales</taxon>
        <taxon>Nocardiopsidaceae</taxon>
        <taxon>Streptomonospora</taxon>
    </lineage>
</organism>
<dbReference type="Proteomes" id="UP001140076">
    <property type="component" value="Unassembled WGS sequence"/>
</dbReference>
<dbReference type="RefSeq" id="WP_270073325.1">
    <property type="nucleotide sequence ID" value="NZ_JAJAQC010000029.1"/>
</dbReference>
<dbReference type="Pfam" id="PF19450">
    <property type="entry name" value="DUF5988"/>
    <property type="match status" value="1"/>
</dbReference>
<reference evidence="1" key="1">
    <citation type="submission" date="2021-10" db="EMBL/GenBank/DDBJ databases">
        <title>Streptomonospora sp. nov., isolated from mangrove soil.</title>
        <authorList>
            <person name="Chen X."/>
            <person name="Ge X."/>
            <person name="Liu W."/>
        </authorList>
    </citation>
    <scope>NUCLEOTIDE SEQUENCE</scope>
    <source>
        <strain evidence="1">S1-112</strain>
    </source>
</reference>